<evidence type="ECO:0000313" key="2">
    <source>
        <dbReference type="EMBL" id="BAO04940.1"/>
    </source>
</evidence>
<dbReference type="Proteomes" id="UP000054164">
    <property type="component" value="Unassembled WGS sequence"/>
</dbReference>
<dbReference type="EMBL" id="BA000058">
    <property type="protein sequence ID" value="BAO04940.1"/>
    <property type="molecule type" value="Genomic_DNA"/>
</dbReference>
<reference evidence="2" key="1">
    <citation type="submission" date="2013-10" db="EMBL/GenBank/DDBJ databases">
        <title>Draft genome sequence of Clostridium botulinum type B strain Osaka05.</title>
        <authorList>
            <person name="Sakaguchi Y."/>
            <person name="Hosomi K."/>
            <person name="Uchiyama J."/>
            <person name="Ogura Y."/>
            <person name="Sakaguchi M."/>
            <person name="Kohda T."/>
            <person name="Mukamoto M."/>
            <person name="Misawa N."/>
            <person name="Matsuzaki S."/>
            <person name="Hayashi T."/>
            <person name="Kozaki S."/>
        </authorList>
    </citation>
    <scope>NUCLEOTIDE SEQUENCE</scope>
    <source>
        <strain evidence="2">Osaka05</strain>
    </source>
</reference>
<organism evidence="2">
    <name type="scientific">Clostridium botulinum B str. Osaka05</name>
    <dbReference type="NCBI Taxonomy" id="1407017"/>
    <lineage>
        <taxon>Bacteria</taxon>
        <taxon>Bacillati</taxon>
        <taxon>Bacillota</taxon>
        <taxon>Clostridia</taxon>
        <taxon>Eubacteriales</taxon>
        <taxon>Clostridiaceae</taxon>
        <taxon>Clostridium</taxon>
    </lineage>
</organism>
<protein>
    <submittedName>
        <fullName evidence="2">Uncharacterized protein</fullName>
    </submittedName>
</protein>
<gene>
    <name evidence="2" type="ORF">CBO05P1_221</name>
</gene>
<sequence>MNLGTIKDLVDFLCSLLNVWILISQLKDIHNKKHKKKSKRSNKTKNHRKGR</sequence>
<proteinExistence type="predicted"/>
<dbReference type="HOGENOM" id="CLU_3097278_0_0_9"/>
<name>A0A060N5W1_CLOBO</name>
<feature type="region of interest" description="Disordered" evidence="1">
    <location>
        <begin position="30"/>
        <end position="51"/>
    </location>
</feature>
<evidence type="ECO:0000256" key="1">
    <source>
        <dbReference type="SAM" id="MobiDB-lite"/>
    </source>
</evidence>
<dbReference type="AlphaFoldDB" id="A0A060N5W1"/>
<accession>A0A060N5W1</accession>